<evidence type="ECO:0000256" key="3">
    <source>
        <dbReference type="ARBA" id="ARBA00023235"/>
    </source>
</evidence>
<evidence type="ECO:0000256" key="2">
    <source>
        <dbReference type="ARBA" id="ARBA00023110"/>
    </source>
</evidence>
<accession>B0T8H2</accession>
<dbReference type="PANTHER" id="PTHR45625:SF4">
    <property type="entry name" value="PEPTIDYLPROLYL ISOMERASE DOMAIN AND WD REPEAT-CONTAINING PROTEIN 1"/>
    <property type="match status" value="1"/>
</dbReference>
<dbReference type="AlphaFoldDB" id="B0T8H2"/>
<name>B0T8H2_CAUSK</name>
<dbReference type="OrthoDB" id="9807797at2"/>
<reference evidence="6" key="1">
    <citation type="submission" date="2008-01" db="EMBL/GenBank/DDBJ databases">
        <title>Complete sequence of chromosome of Caulobacter sp. K31.</title>
        <authorList>
            <consortium name="US DOE Joint Genome Institute"/>
            <person name="Copeland A."/>
            <person name="Lucas S."/>
            <person name="Lapidus A."/>
            <person name="Barry K."/>
            <person name="Glavina del Rio T."/>
            <person name="Dalin E."/>
            <person name="Tice H."/>
            <person name="Pitluck S."/>
            <person name="Bruce D."/>
            <person name="Goodwin L."/>
            <person name="Thompson L.S."/>
            <person name="Brettin T."/>
            <person name="Detter J.C."/>
            <person name="Han C."/>
            <person name="Schmutz J."/>
            <person name="Larimer F."/>
            <person name="Land M."/>
            <person name="Hauser L."/>
            <person name="Kyrpides N."/>
            <person name="Kim E."/>
            <person name="Stephens C."/>
            <person name="Richardson P."/>
        </authorList>
    </citation>
    <scope>NUCLEOTIDE SEQUENCE [LARGE SCALE GENOMIC DNA]</scope>
    <source>
        <strain evidence="6">K31</strain>
    </source>
</reference>
<dbReference type="InterPro" id="IPR002130">
    <property type="entry name" value="Cyclophilin-type_PPIase_dom"/>
</dbReference>
<feature type="signal peptide" evidence="4">
    <location>
        <begin position="1"/>
        <end position="20"/>
    </location>
</feature>
<dbReference type="SUPFAM" id="SSF50891">
    <property type="entry name" value="Cyclophilin-like"/>
    <property type="match status" value="1"/>
</dbReference>
<dbReference type="PROSITE" id="PS50072">
    <property type="entry name" value="CSA_PPIASE_2"/>
    <property type="match status" value="1"/>
</dbReference>
<gene>
    <name evidence="6" type="ordered locus">Caul_2187</name>
</gene>
<dbReference type="EC" id="5.2.1.8" evidence="1"/>
<dbReference type="KEGG" id="cak:Caul_2187"/>
<dbReference type="eggNOG" id="COG0652">
    <property type="taxonomic scope" value="Bacteria"/>
</dbReference>
<dbReference type="InterPro" id="IPR029000">
    <property type="entry name" value="Cyclophilin-like_dom_sf"/>
</dbReference>
<dbReference type="STRING" id="366602.Caul_2187"/>
<sequence length="283" mass="30446" precursor="true">MRASILALGVLTAMAGVAQAAPSVAPRAAAPTDADWRTPAPETVVVIDTNKGRIILELIPEVAPGHVARFQELTREGVYDGRAFFRVIDRFMAQTGDPDDTGEGGTKKPNLKAEFTFRRAATTPFVAAAAPAGTEVGFLKSLPVVSQAWSWADATSDKKVSAWGTYCPGVLGEARDEAPDSANSQFFLMRQPYPSLDKRYTAYGRVLTGLDVVRAIKTGEPVAAPQDRMVKVRLLSDIPAADRPKVRVADTASAWFKAEVARKRALRGADFSVCDIDLAVDVR</sequence>
<dbReference type="CDD" id="cd00317">
    <property type="entry name" value="cyclophilin"/>
    <property type="match status" value="1"/>
</dbReference>
<dbReference type="GO" id="GO:0003755">
    <property type="term" value="F:peptidyl-prolyl cis-trans isomerase activity"/>
    <property type="evidence" value="ECO:0007669"/>
    <property type="project" value="UniProtKB-KW"/>
</dbReference>
<keyword evidence="3 6" id="KW-0413">Isomerase</keyword>
<keyword evidence="4" id="KW-0732">Signal</keyword>
<dbReference type="EMBL" id="CP000927">
    <property type="protein sequence ID" value="ABZ71315.1"/>
    <property type="molecule type" value="Genomic_DNA"/>
</dbReference>
<evidence type="ECO:0000313" key="6">
    <source>
        <dbReference type="EMBL" id="ABZ71315.1"/>
    </source>
</evidence>
<dbReference type="Pfam" id="PF00160">
    <property type="entry name" value="Pro_isomerase"/>
    <property type="match status" value="1"/>
</dbReference>
<dbReference type="HOGENOM" id="CLU_068027_0_0_5"/>
<dbReference type="Gene3D" id="2.40.100.10">
    <property type="entry name" value="Cyclophilin-like"/>
    <property type="match status" value="1"/>
</dbReference>
<evidence type="ECO:0000256" key="1">
    <source>
        <dbReference type="ARBA" id="ARBA00013194"/>
    </source>
</evidence>
<keyword evidence="2" id="KW-0697">Rotamase</keyword>
<organism evidence="6">
    <name type="scientific">Caulobacter sp. (strain K31)</name>
    <dbReference type="NCBI Taxonomy" id="366602"/>
    <lineage>
        <taxon>Bacteria</taxon>
        <taxon>Pseudomonadati</taxon>
        <taxon>Pseudomonadota</taxon>
        <taxon>Alphaproteobacteria</taxon>
        <taxon>Caulobacterales</taxon>
        <taxon>Caulobacteraceae</taxon>
        <taxon>Caulobacter</taxon>
    </lineage>
</organism>
<proteinExistence type="predicted"/>
<feature type="domain" description="PPIase cyclophilin-type" evidence="5">
    <location>
        <begin position="44"/>
        <end position="248"/>
    </location>
</feature>
<dbReference type="InterPro" id="IPR044666">
    <property type="entry name" value="Cyclophilin_A-like"/>
</dbReference>
<feature type="chain" id="PRO_5002756048" description="peptidylprolyl isomerase" evidence="4">
    <location>
        <begin position="21"/>
        <end position="283"/>
    </location>
</feature>
<protein>
    <recommendedName>
        <fullName evidence="1">peptidylprolyl isomerase</fullName>
        <ecNumber evidence="1">5.2.1.8</ecNumber>
    </recommendedName>
</protein>
<dbReference type="PANTHER" id="PTHR45625">
    <property type="entry name" value="PEPTIDYL-PROLYL CIS-TRANS ISOMERASE-RELATED"/>
    <property type="match status" value="1"/>
</dbReference>
<evidence type="ECO:0000256" key="4">
    <source>
        <dbReference type="SAM" id="SignalP"/>
    </source>
</evidence>
<evidence type="ECO:0000259" key="5">
    <source>
        <dbReference type="PROSITE" id="PS50072"/>
    </source>
</evidence>